<gene>
    <name evidence="2" type="ORF">ACFSKK_08075</name>
</gene>
<organism evidence="2 3">
    <name type="scientific">Metabacillus endolithicus</name>
    <dbReference type="NCBI Taxonomy" id="1535204"/>
    <lineage>
        <taxon>Bacteria</taxon>
        <taxon>Bacillati</taxon>
        <taxon>Bacillota</taxon>
        <taxon>Bacilli</taxon>
        <taxon>Bacillales</taxon>
        <taxon>Bacillaceae</taxon>
        <taxon>Metabacillus</taxon>
    </lineage>
</organism>
<feature type="domain" description="SHS2" evidence="1">
    <location>
        <begin position="7"/>
        <end position="204"/>
    </location>
</feature>
<dbReference type="PANTHER" id="PTHR32432:SF3">
    <property type="entry name" value="ETHANOLAMINE UTILIZATION PROTEIN EUTJ"/>
    <property type="match status" value="1"/>
</dbReference>
<accession>A0ABW5BY92</accession>
<keyword evidence="2" id="KW-0132">Cell division</keyword>
<dbReference type="RefSeq" id="WP_247345107.1">
    <property type="nucleotide sequence ID" value="NZ_CP095550.1"/>
</dbReference>
<dbReference type="Gene3D" id="3.30.420.40">
    <property type="match status" value="1"/>
</dbReference>
<dbReference type="InterPro" id="IPR003494">
    <property type="entry name" value="SHS2_FtsA"/>
</dbReference>
<evidence type="ECO:0000259" key="1">
    <source>
        <dbReference type="SMART" id="SM00842"/>
    </source>
</evidence>
<keyword evidence="3" id="KW-1185">Reference proteome</keyword>
<dbReference type="InterPro" id="IPR050696">
    <property type="entry name" value="FtsA/MreB"/>
</dbReference>
<keyword evidence="2" id="KW-0131">Cell cycle</keyword>
<dbReference type="Proteomes" id="UP001597318">
    <property type="component" value="Unassembled WGS sequence"/>
</dbReference>
<name>A0ABW5BY92_9BACI</name>
<evidence type="ECO:0000313" key="3">
    <source>
        <dbReference type="Proteomes" id="UP001597318"/>
    </source>
</evidence>
<dbReference type="PANTHER" id="PTHR32432">
    <property type="entry name" value="CELL DIVISION PROTEIN FTSA-RELATED"/>
    <property type="match status" value="1"/>
</dbReference>
<dbReference type="SMART" id="SM00842">
    <property type="entry name" value="FtsA"/>
    <property type="match status" value="1"/>
</dbReference>
<dbReference type="GO" id="GO:0051301">
    <property type="term" value="P:cell division"/>
    <property type="evidence" value="ECO:0007669"/>
    <property type="project" value="UniProtKB-KW"/>
</dbReference>
<evidence type="ECO:0000313" key="2">
    <source>
        <dbReference type="EMBL" id="MFD2213630.1"/>
    </source>
</evidence>
<comment type="caution">
    <text evidence="2">The sequence shown here is derived from an EMBL/GenBank/DDBJ whole genome shotgun (WGS) entry which is preliminary data.</text>
</comment>
<dbReference type="SUPFAM" id="SSF53067">
    <property type="entry name" value="Actin-like ATPase domain"/>
    <property type="match status" value="2"/>
</dbReference>
<dbReference type="Pfam" id="PF14450">
    <property type="entry name" value="FtsA"/>
    <property type="match status" value="1"/>
</dbReference>
<dbReference type="CDD" id="cd24004">
    <property type="entry name" value="ASKHA_NBD_PilM-like"/>
    <property type="match status" value="1"/>
</dbReference>
<sequence>MTNKDLTFALDIGTRSVVGLILKEENGFYHIMDTVIKEHDKRSMLDGQIHDVLSVANVITSVKEELEHIYGPLHKVCVAAAGRALKTERATISIEISGKPMIQKEDILHLELMAVQIAQKQLAEKHENERSHHYDCVGYSVLHYKLDGEEIGSLIDQQGEEASVDIIATFLPKIVVESLLAALNRANLEMEALTLEPIAAINVLIPPSMRRLNVALVDIGAGTSDIAITDMGTIISYGMVPIAGDEITEAVSDEFLLDFPKAEEAKRKLLTEATITITDILGFEAELPKEDVITKISPAIDRLTKAIKDEILRLNNNHSPKAVMLVGGGSQTPELARRLAALLELADNRVAIRGIDAISQLELAEHINKGPELVTPIGIAVSSKQNPIQYISVKVNERSVRLFHMKALTVADSLLASGIQLNKLYGKPGMALFVNVNGQAITIPGEHGTAPLISKNGENCSLEDPINHGDIITVENGLDGKAPVVSIGSILDEIPSKTISINGESYTLHASILLNDKEVSKEAILSDRDRVTCIIPSSIETFVKSIGHGKELDKLKTFSVKIDNKIHTIQVFSGKIIKNGLIAFKDSVLENGDIITMQQTKIPTLQEFVQEADLTQNQTLPIIYNGKSINLEKPVTEFFRKDVKLTNADHIYNGDELTTKKRVLEPFIFQDLFAVIDLKIPSTANSQFTLLKNNQEVSFQEPLTPGDELTIKWTD</sequence>
<dbReference type="InterPro" id="IPR043129">
    <property type="entry name" value="ATPase_NBD"/>
</dbReference>
<reference evidence="3" key="1">
    <citation type="journal article" date="2019" name="Int. J. Syst. Evol. Microbiol.">
        <title>The Global Catalogue of Microorganisms (GCM) 10K type strain sequencing project: providing services to taxonomists for standard genome sequencing and annotation.</title>
        <authorList>
            <consortium name="The Broad Institute Genomics Platform"/>
            <consortium name="The Broad Institute Genome Sequencing Center for Infectious Disease"/>
            <person name="Wu L."/>
            <person name="Ma J."/>
        </authorList>
    </citation>
    <scope>NUCLEOTIDE SEQUENCE [LARGE SCALE GENOMIC DNA]</scope>
    <source>
        <strain evidence="3">CGMCC 1.15474</strain>
    </source>
</reference>
<proteinExistence type="predicted"/>
<dbReference type="EMBL" id="JBHUIK010000002">
    <property type="protein sequence ID" value="MFD2213630.1"/>
    <property type="molecule type" value="Genomic_DNA"/>
</dbReference>
<protein>
    <submittedName>
        <fullName evidence="2">Cell division protein FtsA</fullName>
    </submittedName>
</protein>